<accession>A0A1W1I7Q9</accession>
<proteinExistence type="predicted"/>
<feature type="compositionally biased region" description="Low complexity" evidence="1">
    <location>
        <begin position="1"/>
        <end position="17"/>
    </location>
</feature>
<reference evidence="2 3" key="1">
    <citation type="submission" date="2017-03" db="EMBL/GenBank/DDBJ databases">
        <authorList>
            <person name="Afonso C.L."/>
            <person name="Miller P.J."/>
            <person name="Scott M.A."/>
            <person name="Spackman E."/>
            <person name="Goraichik I."/>
            <person name="Dimitrov K.M."/>
            <person name="Suarez D.L."/>
            <person name="Swayne D.E."/>
        </authorList>
    </citation>
    <scope>NUCLEOTIDE SEQUENCE [LARGE SCALE GENOMIC DNA]</scope>
    <source>
        <strain evidence="2">Genome sequencing of Nitrospira japonica strain NJ11</strain>
    </source>
</reference>
<dbReference type="KEGG" id="nja:NSJP_2921"/>
<feature type="region of interest" description="Disordered" evidence="1">
    <location>
        <begin position="83"/>
        <end position="117"/>
    </location>
</feature>
<dbReference type="AlphaFoldDB" id="A0A1W1I7Q9"/>
<evidence type="ECO:0000313" key="3">
    <source>
        <dbReference type="Proteomes" id="UP000192042"/>
    </source>
</evidence>
<name>A0A1W1I7Q9_9BACT</name>
<dbReference type="RefSeq" id="WP_080887382.1">
    <property type="nucleotide sequence ID" value="NZ_LT828648.1"/>
</dbReference>
<keyword evidence="3" id="KW-1185">Reference proteome</keyword>
<dbReference type="EMBL" id="LT828648">
    <property type="protein sequence ID" value="SLM49088.1"/>
    <property type="molecule type" value="Genomic_DNA"/>
</dbReference>
<protein>
    <submittedName>
        <fullName evidence="2">Uncharacterized protein</fullName>
    </submittedName>
</protein>
<feature type="compositionally biased region" description="Polar residues" evidence="1">
    <location>
        <begin position="108"/>
        <end position="117"/>
    </location>
</feature>
<evidence type="ECO:0000313" key="2">
    <source>
        <dbReference type="EMBL" id="SLM49088.1"/>
    </source>
</evidence>
<gene>
    <name evidence="2" type="ORF">NSJP_2921</name>
</gene>
<dbReference type="STRING" id="1325564.NSJP_2921"/>
<dbReference type="Gene3D" id="6.10.180.30">
    <property type="match status" value="1"/>
</dbReference>
<dbReference type="OrthoDB" id="9813846at2"/>
<sequence>MNGHAQPQMLPQTTPMPSDDGAPLRLNGLAGRPATGRRRKQRVTITLPVDLLERLRNAVYWTGHGTLARLIADALDDSVSQIERSNGGPFPQRLAPLKRGRPRLPVHPSSSTATDAK</sequence>
<dbReference type="Proteomes" id="UP000192042">
    <property type="component" value="Chromosome I"/>
</dbReference>
<evidence type="ECO:0000256" key="1">
    <source>
        <dbReference type="SAM" id="MobiDB-lite"/>
    </source>
</evidence>
<feature type="region of interest" description="Disordered" evidence="1">
    <location>
        <begin position="1"/>
        <end position="41"/>
    </location>
</feature>
<organism evidence="2 3">
    <name type="scientific">Nitrospira japonica</name>
    <dbReference type="NCBI Taxonomy" id="1325564"/>
    <lineage>
        <taxon>Bacteria</taxon>
        <taxon>Pseudomonadati</taxon>
        <taxon>Nitrospirota</taxon>
        <taxon>Nitrospiria</taxon>
        <taxon>Nitrospirales</taxon>
        <taxon>Nitrospiraceae</taxon>
        <taxon>Nitrospira</taxon>
    </lineage>
</organism>